<evidence type="ECO:0000256" key="1">
    <source>
        <dbReference type="SAM" id="MobiDB-lite"/>
    </source>
</evidence>
<name>A0ABX0ZVR5_9ACTN</name>
<dbReference type="InterPro" id="IPR029069">
    <property type="entry name" value="HotDog_dom_sf"/>
</dbReference>
<dbReference type="InterPro" id="IPR027961">
    <property type="entry name" value="DUF4442"/>
</dbReference>
<feature type="compositionally biased region" description="Low complexity" evidence="1">
    <location>
        <begin position="10"/>
        <end position="36"/>
    </location>
</feature>
<gene>
    <name evidence="2" type="ORF">HCN08_23625</name>
</gene>
<dbReference type="EMBL" id="JAATEJ010000021">
    <property type="protein sequence ID" value="NJP46374.1"/>
    <property type="molecule type" value="Genomic_DNA"/>
</dbReference>
<keyword evidence="3" id="KW-1185">Reference proteome</keyword>
<proteinExistence type="predicted"/>
<accession>A0ABX0ZVR5</accession>
<protein>
    <submittedName>
        <fullName evidence="2">DUF4442 domain-containing protein</fullName>
    </submittedName>
</protein>
<reference evidence="2 3" key="1">
    <citation type="submission" date="2020-03" db="EMBL/GenBank/DDBJ databases">
        <title>WGS of actinomycetes isolated from Thailand.</title>
        <authorList>
            <person name="Thawai C."/>
        </authorList>
    </citation>
    <scope>NUCLEOTIDE SEQUENCE [LARGE SCALE GENOMIC DNA]</scope>
    <source>
        <strain evidence="2 3">PRB2-1</strain>
    </source>
</reference>
<dbReference type="Proteomes" id="UP000734511">
    <property type="component" value="Unassembled WGS sequence"/>
</dbReference>
<sequence length="180" mass="18562">MPETLPEEPAAPASSAPSAPDAPAAPAAPAAQSAPPSIGDLLTATVPMVRTLKLRYLETTAERAVLALPDDPEYHNHVAGPHAGAMFTLAESASGAVVLGAFGDQLGRAVPLPVRAEIGWTKLARGPLTATAVLGRPAAEVLAELDAGTRPEFPVEVSVRREDGAETSHMTIVWTLRPNG</sequence>
<feature type="region of interest" description="Disordered" evidence="1">
    <location>
        <begin position="1"/>
        <end position="36"/>
    </location>
</feature>
<comment type="caution">
    <text evidence="2">The sequence shown here is derived from an EMBL/GenBank/DDBJ whole genome shotgun (WGS) entry which is preliminary data.</text>
</comment>
<dbReference type="SUPFAM" id="SSF54637">
    <property type="entry name" value="Thioesterase/thiol ester dehydrase-isomerase"/>
    <property type="match status" value="1"/>
</dbReference>
<evidence type="ECO:0000313" key="3">
    <source>
        <dbReference type="Proteomes" id="UP000734511"/>
    </source>
</evidence>
<organism evidence="2 3">
    <name type="scientific">Actinacidiphila epipremni</name>
    <dbReference type="NCBI Taxonomy" id="2053013"/>
    <lineage>
        <taxon>Bacteria</taxon>
        <taxon>Bacillati</taxon>
        <taxon>Actinomycetota</taxon>
        <taxon>Actinomycetes</taxon>
        <taxon>Kitasatosporales</taxon>
        <taxon>Streptomycetaceae</taxon>
        <taxon>Actinacidiphila</taxon>
    </lineage>
</organism>
<dbReference type="RefSeq" id="WP_167985233.1">
    <property type="nucleotide sequence ID" value="NZ_JAATEJ010000021.1"/>
</dbReference>
<dbReference type="Pfam" id="PF14539">
    <property type="entry name" value="DUF4442"/>
    <property type="match status" value="1"/>
</dbReference>
<dbReference type="Gene3D" id="3.10.129.10">
    <property type="entry name" value="Hotdog Thioesterase"/>
    <property type="match status" value="1"/>
</dbReference>
<evidence type="ECO:0000313" key="2">
    <source>
        <dbReference type="EMBL" id="NJP46374.1"/>
    </source>
</evidence>